<dbReference type="Pfam" id="PF10531">
    <property type="entry name" value="SLBB"/>
    <property type="match status" value="1"/>
</dbReference>
<dbReference type="GO" id="GO:0015628">
    <property type="term" value="P:protein secretion by the type II secretion system"/>
    <property type="evidence" value="ECO:0007669"/>
    <property type="project" value="TreeGrafter"/>
</dbReference>
<dbReference type="GO" id="GO:0015627">
    <property type="term" value="C:type II protein secretion system complex"/>
    <property type="evidence" value="ECO:0007669"/>
    <property type="project" value="TreeGrafter"/>
</dbReference>
<evidence type="ECO:0000313" key="4">
    <source>
        <dbReference type="EMBL" id="KGX88938.1"/>
    </source>
</evidence>
<dbReference type="GO" id="GO:0006281">
    <property type="term" value="P:DNA repair"/>
    <property type="evidence" value="ECO:0007669"/>
    <property type="project" value="InterPro"/>
</dbReference>
<keyword evidence="5" id="KW-1185">Reference proteome</keyword>
<feature type="region of interest" description="Disordered" evidence="1">
    <location>
        <begin position="29"/>
        <end position="55"/>
    </location>
</feature>
<dbReference type="EMBL" id="AVPG01000001">
    <property type="protein sequence ID" value="KGX88938.1"/>
    <property type="molecule type" value="Genomic_DNA"/>
</dbReference>
<gene>
    <name evidence="4" type="ORF">N784_00970</name>
</gene>
<dbReference type="PANTHER" id="PTHR21180">
    <property type="entry name" value="ENDONUCLEASE/EXONUCLEASE/PHOSPHATASE FAMILY DOMAIN-CONTAINING PROTEIN 1"/>
    <property type="match status" value="1"/>
</dbReference>
<feature type="domain" description="Helix-hairpin-helix DNA-binding motif class 1" evidence="3">
    <location>
        <begin position="176"/>
        <end position="195"/>
    </location>
</feature>
<dbReference type="RefSeq" id="WP_052127069.1">
    <property type="nucleotide sequence ID" value="NZ_AVPG01000001.1"/>
</dbReference>
<proteinExistence type="predicted"/>
<dbReference type="NCBIfam" id="TIGR00426">
    <property type="entry name" value="competence protein ComEA helix-hairpin-helix repeat region"/>
    <property type="match status" value="1"/>
</dbReference>
<dbReference type="InterPro" id="IPR003583">
    <property type="entry name" value="Hlx-hairpin-Hlx_DNA-bd_motif"/>
</dbReference>
<feature type="domain" description="Helix-hairpin-helix DNA-binding motif class 1" evidence="3">
    <location>
        <begin position="146"/>
        <end position="165"/>
    </location>
</feature>
<dbReference type="Gene3D" id="1.10.150.280">
    <property type="entry name" value="AF1531-like domain"/>
    <property type="match status" value="1"/>
</dbReference>
<accession>A0A0A5GCM2</accession>
<reference evidence="4 5" key="1">
    <citation type="submission" date="2013-08" db="EMBL/GenBank/DDBJ databases">
        <authorList>
            <person name="Huang J."/>
            <person name="Wang G."/>
        </authorList>
    </citation>
    <scope>NUCLEOTIDE SEQUENCE [LARGE SCALE GENOMIC DNA]</scope>
    <source>
        <strain evidence="4 5">JSM 072002</strain>
    </source>
</reference>
<keyword evidence="2" id="KW-0472">Membrane</keyword>
<keyword evidence="2" id="KW-1133">Transmembrane helix</keyword>
<feature type="transmembrane region" description="Helical" evidence="2">
    <location>
        <begin position="7"/>
        <end position="24"/>
    </location>
</feature>
<dbReference type="Pfam" id="PF12836">
    <property type="entry name" value="HHH_3"/>
    <property type="match status" value="1"/>
</dbReference>
<evidence type="ECO:0000256" key="2">
    <source>
        <dbReference type="SAM" id="Phobius"/>
    </source>
</evidence>
<evidence type="ECO:0000313" key="5">
    <source>
        <dbReference type="Proteomes" id="UP000030401"/>
    </source>
</evidence>
<organism evidence="4 5">
    <name type="scientific">Pontibacillus litoralis JSM 072002</name>
    <dbReference type="NCBI Taxonomy" id="1385512"/>
    <lineage>
        <taxon>Bacteria</taxon>
        <taxon>Bacillati</taxon>
        <taxon>Bacillota</taxon>
        <taxon>Bacilli</taxon>
        <taxon>Bacillales</taxon>
        <taxon>Bacillaceae</taxon>
        <taxon>Pontibacillus</taxon>
    </lineage>
</organism>
<dbReference type="PANTHER" id="PTHR21180:SF32">
    <property type="entry name" value="ENDONUCLEASE_EXONUCLEASE_PHOSPHATASE FAMILY DOMAIN-CONTAINING PROTEIN 1"/>
    <property type="match status" value="1"/>
</dbReference>
<dbReference type="AlphaFoldDB" id="A0A0A5GCM2"/>
<evidence type="ECO:0000256" key="1">
    <source>
        <dbReference type="SAM" id="MobiDB-lite"/>
    </source>
</evidence>
<keyword evidence="2" id="KW-0812">Transmembrane</keyword>
<feature type="compositionally biased region" description="Acidic residues" evidence="1">
    <location>
        <begin position="43"/>
        <end position="55"/>
    </location>
</feature>
<dbReference type="Proteomes" id="UP000030401">
    <property type="component" value="Unassembled WGS sequence"/>
</dbReference>
<protein>
    <submittedName>
        <fullName evidence="4">Competence protein ComEA</fullName>
    </submittedName>
</protein>
<dbReference type="SMART" id="SM00278">
    <property type="entry name" value="HhH1"/>
    <property type="match status" value="2"/>
</dbReference>
<sequence>MNRIIRSVIMITGIVGIMLFLVFSKTGSKEANSSNPVVVPSEETTEASEQLEETPSEEEIYVYIDVKGEVKQPGVYKMTNGKRVQDVIEQAGGLASNADPHSINLAQKLVDEMVVTVLPIGEAGASGAMPNGESNSKIKVNQAAVEELQKLPGIGESKANAIVQYREENGPFQAISDLQNVKGIGEKTVEGFESEVQVP</sequence>
<name>A0A0A5GCM2_9BACI</name>
<dbReference type="InterPro" id="IPR051675">
    <property type="entry name" value="Endo/Exo/Phosphatase_dom_1"/>
</dbReference>
<dbReference type="SUPFAM" id="SSF47781">
    <property type="entry name" value="RuvA domain 2-like"/>
    <property type="match status" value="1"/>
</dbReference>
<dbReference type="eggNOG" id="COG1555">
    <property type="taxonomic scope" value="Bacteria"/>
</dbReference>
<dbReference type="InterPro" id="IPR004509">
    <property type="entry name" value="Competence_ComEA_HhH"/>
</dbReference>
<dbReference type="GO" id="GO:0003677">
    <property type="term" value="F:DNA binding"/>
    <property type="evidence" value="ECO:0007669"/>
    <property type="project" value="InterPro"/>
</dbReference>
<dbReference type="STRING" id="1385512.N784_00970"/>
<comment type="caution">
    <text evidence="4">The sequence shown here is derived from an EMBL/GenBank/DDBJ whole genome shotgun (WGS) entry which is preliminary data.</text>
</comment>
<dbReference type="InterPro" id="IPR010994">
    <property type="entry name" value="RuvA_2-like"/>
</dbReference>
<dbReference type="InterPro" id="IPR019554">
    <property type="entry name" value="Soluble_ligand-bd"/>
</dbReference>
<evidence type="ECO:0000259" key="3">
    <source>
        <dbReference type="SMART" id="SM00278"/>
    </source>
</evidence>